<dbReference type="GO" id="GO:0005506">
    <property type="term" value="F:iron ion binding"/>
    <property type="evidence" value="ECO:0007669"/>
    <property type="project" value="InterPro"/>
</dbReference>
<dbReference type="Proteomes" id="UP000268093">
    <property type="component" value="Unassembled WGS sequence"/>
</dbReference>
<gene>
    <name evidence="6" type="ORF">BC936DRAFT_139860</name>
</gene>
<keyword evidence="3" id="KW-0560">Oxidoreductase</keyword>
<evidence type="ECO:0000256" key="3">
    <source>
        <dbReference type="ARBA" id="ARBA00023002"/>
    </source>
</evidence>
<dbReference type="OrthoDB" id="1470350at2759"/>
<proteinExistence type="inferred from homology"/>
<reference evidence="6 7" key="1">
    <citation type="journal article" date="2018" name="New Phytol.">
        <title>Phylogenomics of Endogonaceae and evolution of mycorrhizas within Mucoromycota.</title>
        <authorList>
            <person name="Chang Y."/>
            <person name="Desiro A."/>
            <person name="Na H."/>
            <person name="Sandor L."/>
            <person name="Lipzen A."/>
            <person name="Clum A."/>
            <person name="Barry K."/>
            <person name="Grigoriev I.V."/>
            <person name="Martin F.M."/>
            <person name="Stajich J.E."/>
            <person name="Smith M.E."/>
            <person name="Bonito G."/>
            <person name="Spatafora J.W."/>
        </authorList>
    </citation>
    <scope>NUCLEOTIDE SEQUENCE [LARGE SCALE GENOMIC DNA]</scope>
    <source>
        <strain evidence="6 7">GMNB39</strain>
    </source>
</reference>
<dbReference type="EMBL" id="RBNI01015960">
    <property type="protein sequence ID" value="RUP11996.1"/>
    <property type="molecule type" value="Genomic_DNA"/>
</dbReference>
<dbReference type="SUPFAM" id="SSF48264">
    <property type="entry name" value="Cytochrome P450"/>
    <property type="match status" value="1"/>
</dbReference>
<dbReference type="AlphaFoldDB" id="A0A433B904"/>
<evidence type="ECO:0000313" key="7">
    <source>
        <dbReference type="Proteomes" id="UP000268093"/>
    </source>
</evidence>
<dbReference type="PANTHER" id="PTHR46300">
    <property type="entry name" value="P450, PUTATIVE (EUROFUNG)-RELATED-RELATED"/>
    <property type="match status" value="1"/>
</dbReference>
<dbReference type="InterPro" id="IPR002397">
    <property type="entry name" value="Cyt_P450_B"/>
</dbReference>
<keyword evidence="2" id="KW-0479">Metal-binding</keyword>
<comment type="similarity">
    <text evidence="1">Belongs to the cytochrome P450 family.</text>
</comment>
<dbReference type="PANTHER" id="PTHR46300:SF2">
    <property type="entry name" value="CYTOCHROME P450 MONOOXYGENASE ALNH-RELATED"/>
    <property type="match status" value="1"/>
</dbReference>
<evidence type="ECO:0000256" key="4">
    <source>
        <dbReference type="ARBA" id="ARBA00023004"/>
    </source>
</evidence>
<evidence type="ECO:0000256" key="5">
    <source>
        <dbReference type="ARBA" id="ARBA00023033"/>
    </source>
</evidence>
<comment type="caution">
    <text evidence="6">The sequence shown here is derived from an EMBL/GenBank/DDBJ whole genome shotgun (WGS) entry which is preliminary data.</text>
</comment>
<sequence length="138" mass="15707">MALQQLNLICFNLPALNSETQTSTTLWWALGLLAVHLEVELDRVVRHDRLPTHDDEHDLPYVRAVIKEVLRFRPPGQLGAPHYTTESVSIAGYTIPKDTMLILIVCGVNHNSELNANPDVFWPSRRNAPCREKFVRGR</sequence>
<evidence type="ECO:0000256" key="2">
    <source>
        <dbReference type="ARBA" id="ARBA00022723"/>
    </source>
</evidence>
<keyword evidence="4" id="KW-0408">Iron</keyword>
<accession>A0A433B904</accession>
<organism evidence="6 7">
    <name type="scientific">Jimgerdemannia flammicorona</name>
    <dbReference type="NCBI Taxonomy" id="994334"/>
    <lineage>
        <taxon>Eukaryota</taxon>
        <taxon>Fungi</taxon>
        <taxon>Fungi incertae sedis</taxon>
        <taxon>Mucoromycota</taxon>
        <taxon>Mucoromycotina</taxon>
        <taxon>Endogonomycetes</taxon>
        <taxon>Endogonales</taxon>
        <taxon>Endogonaceae</taxon>
        <taxon>Jimgerdemannia</taxon>
    </lineage>
</organism>
<dbReference type="GO" id="GO:0004497">
    <property type="term" value="F:monooxygenase activity"/>
    <property type="evidence" value="ECO:0007669"/>
    <property type="project" value="UniProtKB-KW"/>
</dbReference>
<evidence type="ECO:0000313" key="6">
    <source>
        <dbReference type="EMBL" id="RUP11996.1"/>
    </source>
</evidence>
<name>A0A433B904_9FUNG</name>
<keyword evidence="7" id="KW-1185">Reference proteome</keyword>
<dbReference type="InterPro" id="IPR036396">
    <property type="entry name" value="Cyt_P450_sf"/>
</dbReference>
<dbReference type="InterPro" id="IPR001128">
    <property type="entry name" value="Cyt_P450"/>
</dbReference>
<evidence type="ECO:0000256" key="1">
    <source>
        <dbReference type="ARBA" id="ARBA00010617"/>
    </source>
</evidence>
<protein>
    <submittedName>
        <fullName evidence="6">Cytochrome P450</fullName>
    </submittedName>
</protein>
<keyword evidence="5" id="KW-0503">Monooxygenase</keyword>
<dbReference type="PRINTS" id="PR00359">
    <property type="entry name" value="BP450"/>
</dbReference>
<dbReference type="GO" id="GO:0016705">
    <property type="term" value="F:oxidoreductase activity, acting on paired donors, with incorporation or reduction of molecular oxygen"/>
    <property type="evidence" value="ECO:0007669"/>
    <property type="project" value="InterPro"/>
</dbReference>
<dbReference type="InterPro" id="IPR050364">
    <property type="entry name" value="Cytochrome_P450_fung"/>
</dbReference>
<dbReference type="GO" id="GO:0020037">
    <property type="term" value="F:heme binding"/>
    <property type="evidence" value="ECO:0007669"/>
    <property type="project" value="InterPro"/>
</dbReference>
<dbReference type="Gene3D" id="1.10.630.10">
    <property type="entry name" value="Cytochrome P450"/>
    <property type="match status" value="1"/>
</dbReference>
<dbReference type="Pfam" id="PF00067">
    <property type="entry name" value="p450"/>
    <property type="match status" value="1"/>
</dbReference>